<gene>
    <name evidence="2" type="ordered locus">Rumal_3457</name>
</gene>
<evidence type="ECO:0000256" key="1">
    <source>
        <dbReference type="SAM" id="MobiDB-lite"/>
    </source>
</evidence>
<keyword evidence="2" id="KW-0614">Plasmid</keyword>
<dbReference type="OrthoDB" id="10009005at2"/>
<organism evidence="2 3">
    <name type="scientific">Ruminococcus albus (strain ATCC 27210 / DSM 20455 / JCM 14654 / NCDO 2250 / 7)</name>
    <dbReference type="NCBI Taxonomy" id="697329"/>
    <lineage>
        <taxon>Bacteria</taxon>
        <taxon>Bacillati</taxon>
        <taxon>Bacillota</taxon>
        <taxon>Clostridia</taxon>
        <taxon>Eubacteriales</taxon>
        <taxon>Oscillospiraceae</taxon>
        <taxon>Ruminococcus</taxon>
    </lineage>
</organism>
<evidence type="ECO:0000313" key="3">
    <source>
        <dbReference type="Proteomes" id="UP000006919"/>
    </source>
</evidence>
<dbReference type="RefSeq" id="WP_013483455.1">
    <property type="nucleotide sequence ID" value="NC_014824.1"/>
</dbReference>
<protein>
    <submittedName>
        <fullName evidence="2">Uncharacterized protein</fullName>
    </submittedName>
</protein>
<feature type="compositionally biased region" description="Basic and acidic residues" evidence="1">
    <location>
        <begin position="1"/>
        <end position="38"/>
    </location>
</feature>
<evidence type="ECO:0000313" key="2">
    <source>
        <dbReference type="EMBL" id="ADU23905.1"/>
    </source>
</evidence>
<sequence length="171" mass="19196">MKVFTESRENRMEMDKHLEGRPPMPHEHDFGRPLPPHERHGRPIPPYERRAMMHVEFGKDDIALLDTIFGDPDTAMAAAYIIQNAPPEIQILAIQLMKMNGSSTFLTANSGIDSQVRFPSPTMDESAQNLYAELYGDAGARFVGILNSSPNEIAVISRLIAYLDDRTKEVS</sequence>
<geneLocation type="plasmid" evidence="2 3">
    <name>pRUMAL01</name>
</geneLocation>
<dbReference type="HOGENOM" id="CLU_1561749_0_0_9"/>
<dbReference type="AlphaFoldDB" id="E6UJQ9"/>
<accession>E6UJQ9</accession>
<dbReference type="EMBL" id="CP002404">
    <property type="protein sequence ID" value="ADU23905.1"/>
    <property type="molecule type" value="Genomic_DNA"/>
</dbReference>
<reference evidence="3" key="1">
    <citation type="journal article" date="2011" name="J. Bacteriol.">
        <title>Complete genome of the cellulolytic ruminal bacterium Ruminococcus albus 7.</title>
        <authorList>
            <person name="Suen G."/>
            <person name="Stevenson D.M."/>
            <person name="Bruce D.C."/>
            <person name="Chertkov O."/>
            <person name="Copeland A."/>
            <person name="Cheng J.F."/>
            <person name="Detter C."/>
            <person name="Detter J.C."/>
            <person name="Goodwin L.A."/>
            <person name="Han C.S."/>
            <person name="Hauser L.J."/>
            <person name="Ivanova N.N."/>
            <person name="Kyrpides N.C."/>
            <person name="Land M.L."/>
            <person name="Lapidus A."/>
            <person name="Lucas S."/>
            <person name="Ovchinnikova G."/>
            <person name="Pitluck S."/>
            <person name="Tapia R."/>
            <person name="Woyke T."/>
            <person name="Boyum J."/>
            <person name="Mead D."/>
            <person name="Weimer P.J."/>
        </authorList>
    </citation>
    <scope>NUCLEOTIDE SEQUENCE [LARGE SCALE GENOMIC DNA]</scope>
    <source>
        <strain evidence="3">ATCC 27210 / DSM 20455 / JCM 14654 / NCDO 2250 / 7</strain>
        <plasmid evidence="3">pRUMAL01</plasmid>
    </source>
</reference>
<dbReference type="Proteomes" id="UP000006919">
    <property type="component" value="Plasmid pRUMAL01"/>
</dbReference>
<name>E6UJQ9_RUMA7</name>
<dbReference type="KEGG" id="ral:Rumal_3457"/>
<feature type="region of interest" description="Disordered" evidence="1">
    <location>
        <begin position="1"/>
        <end position="45"/>
    </location>
</feature>
<proteinExistence type="predicted"/>